<evidence type="ECO:0000313" key="2">
    <source>
        <dbReference type="EMBL" id="KAF6465898.1"/>
    </source>
</evidence>
<dbReference type="AlphaFoldDB" id="A0A7J8H157"/>
<evidence type="ECO:0000256" key="1">
    <source>
        <dbReference type="SAM" id="MobiDB-lite"/>
    </source>
</evidence>
<keyword evidence="3" id="KW-1185">Reference proteome</keyword>
<comment type="caution">
    <text evidence="2">The sequence shown here is derived from an EMBL/GenBank/DDBJ whole genome shotgun (WGS) entry which is preliminary data.</text>
</comment>
<accession>A0A7J8H157</accession>
<feature type="region of interest" description="Disordered" evidence="1">
    <location>
        <begin position="1"/>
        <end position="21"/>
    </location>
</feature>
<reference evidence="2 3" key="1">
    <citation type="journal article" date="2020" name="Nature">
        <title>Six reference-quality genomes reveal evolution of bat adaptations.</title>
        <authorList>
            <person name="Jebb D."/>
            <person name="Huang Z."/>
            <person name="Pippel M."/>
            <person name="Hughes G.M."/>
            <person name="Lavrichenko K."/>
            <person name="Devanna P."/>
            <person name="Winkler S."/>
            <person name="Jermiin L.S."/>
            <person name="Skirmuntt E.C."/>
            <person name="Katzourakis A."/>
            <person name="Burkitt-Gray L."/>
            <person name="Ray D.A."/>
            <person name="Sullivan K.A.M."/>
            <person name="Roscito J.G."/>
            <person name="Kirilenko B.M."/>
            <person name="Davalos L.M."/>
            <person name="Corthals A.P."/>
            <person name="Power M.L."/>
            <person name="Jones G."/>
            <person name="Ransome R.D."/>
            <person name="Dechmann D.K.N."/>
            <person name="Locatelli A.G."/>
            <person name="Puechmaille S.J."/>
            <person name="Fedrigo O."/>
            <person name="Jarvis E.D."/>
            <person name="Hiller M."/>
            <person name="Vernes S.C."/>
            <person name="Myers E.W."/>
            <person name="Teeling E.C."/>
        </authorList>
    </citation>
    <scope>NUCLEOTIDE SEQUENCE [LARGE SCALE GENOMIC DNA]</scope>
    <source>
        <strain evidence="2">MRouAeg1</strain>
        <tissue evidence="2">Muscle</tissue>
    </source>
</reference>
<evidence type="ECO:0000313" key="3">
    <source>
        <dbReference type="Proteomes" id="UP000593571"/>
    </source>
</evidence>
<proteinExistence type="predicted"/>
<gene>
    <name evidence="2" type="ORF">HJG63_011271</name>
</gene>
<organism evidence="2 3">
    <name type="scientific">Rousettus aegyptiacus</name>
    <name type="common">Egyptian fruit bat</name>
    <name type="synonym">Pteropus aegyptiacus</name>
    <dbReference type="NCBI Taxonomy" id="9407"/>
    <lineage>
        <taxon>Eukaryota</taxon>
        <taxon>Metazoa</taxon>
        <taxon>Chordata</taxon>
        <taxon>Craniata</taxon>
        <taxon>Vertebrata</taxon>
        <taxon>Euteleostomi</taxon>
        <taxon>Mammalia</taxon>
        <taxon>Eutheria</taxon>
        <taxon>Laurasiatheria</taxon>
        <taxon>Chiroptera</taxon>
        <taxon>Yinpterochiroptera</taxon>
        <taxon>Pteropodoidea</taxon>
        <taxon>Pteropodidae</taxon>
        <taxon>Rousettinae</taxon>
        <taxon>Rousettus</taxon>
    </lineage>
</organism>
<name>A0A7J8H157_ROUAE</name>
<protein>
    <submittedName>
        <fullName evidence="2">Uncharacterized protein</fullName>
    </submittedName>
</protein>
<sequence length="126" mass="14228">MREIGLQQTRTSQGKEFTQLESDGKARLPALSIPQPSPSIEPIYEIPTCITADLVLTIYHPTWGRCTHMLCSNQMSSSFTPAEHRLFLAFAHIHTPTWNPLPTPLCPARHLPFFEGQSLSYCYLNT</sequence>
<dbReference type="EMBL" id="JACASE010000005">
    <property type="protein sequence ID" value="KAF6465898.1"/>
    <property type="molecule type" value="Genomic_DNA"/>
</dbReference>
<dbReference type="Proteomes" id="UP000593571">
    <property type="component" value="Unassembled WGS sequence"/>
</dbReference>